<protein>
    <submittedName>
        <fullName evidence="2">RNA polymerase subunit sigma-70</fullName>
    </submittedName>
</protein>
<dbReference type="InterPro" id="IPR046531">
    <property type="entry name" value="DUF6596"/>
</dbReference>
<dbReference type="Gene3D" id="1.10.1740.10">
    <property type="match status" value="1"/>
</dbReference>
<dbReference type="InterPro" id="IPR013325">
    <property type="entry name" value="RNA_pol_sigma_r2"/>
</dbReference>
<proteinExistence type="predicted"/>
<evidence type="ECO:0000259" key="1">
    <source>
        <dbReference type="Pfam" id="PF20239"/>
    </source>
</evidence>
<dbReference type="GO" id="GO:0006352">
    <property type="term" value="P:DNA-templated transcription initiation"/>
    <property type="evidence" value="ECO:0007669"/>
    <property type="project" value="InterPro"/>
</dbReference>
<dbReference type="GO" id="GO:0003700">
    <property type="term" value="F:DNA-binding transcription factor activity"/>
    <property type="evidence" value="ECO:0007669"/>
    <property type="project" value="InterPro"/>
</dbReference>
<reference evidence="2" key="1">
    <citation type="submission" date="2021-11" db="EMBL/GenBank/DDBJ databases">
        <title>BS-T2-15 a new species belonging to the Comamonadaceae family isolated from the soil of a French oak forest.</title>
        <authorList>
            <person name="Mieszkin S."/>
            <person name="Alain K."/>
        </authorList>
    </citation>
    <scope>NUCLEOTIDE SEQUENCE</scope>
    <source>
        <strain evidence="2">BS-T2-15</strain>
    </source>
</reference>
<sequence>MARAPDARAEVIDAAAAAETAARRSYGRLLAWLAWQWRDVAAAEDALAEAFASALARWPRDGVPASPEAWLLTAARRQLLVAARRQRLADDPTLTVLWPDEHAPAPEATALPDTRLRLMFVCAHPAIDAGVHSALMLQTVLGLDAARIASAFLVKPEAMTKRLVRAKSRIRATGLRFEEPEPRELPERLASVLEAIYGAYTLHWGQVDDAVAGELAAEAMFLAELVAAHLPDEPEALGLLALLSLCEARRPARSEVFQPLHEQDARRWDAALIARANDALLRAASHRSTGPYQLEAAIQAAHVHGRIEGEVPWEGIAGLYEQLLAIAPTVGARIAHAVAVAHARDARAGLRLLDDIEAERVASHQPWWAARAHLLAMDGAHADAAAAYGRALALTVEPRLRDWLAARLAEQSAAR</sequence>
<dbReference type="Proteomes" id="UP001139353">
    <property type="component" value="Unassembled WGS sequence"/>
</dbReference>
<dbReference type="Pfam" id="PF20239">
    <property type="entry name" value="DUF6596"/>
    <property type="match status" value="1"/>
</dbReference>
<organism evidence="2 3">
    <name type="scientific">Scleromatobacter humisilvae</name>
    <dbReference type="NCBI Taxonomy" id="2897159"/>
    <lineage>
        <taxon>Bacteria</taxon>
        <taxon>Pseudomonadati</taxon>
        <taxon>Pseudomonadota</taxon>
        <taxon>Betaproteobacteria</taxon>
        <taxon>Burkholderiales</taxon>
        <taxon>Sphaerotilaceae</taxon>
        <taxon>Scleromatobacter</taxon>
    </lineage>
</organism>
<evidence type="ECO:0000313" key="3">
    <source>
        <dbReference type="Proteomes" id="UP001139353"/>
    </source>
</evidence>
<dbReference type="PANTHER" id="PTHR47756">
    <property type="entry name" value="BLL6612 PROTEIN-RELATED"/>
    <property type="match status" value="1"/>
</dbReference>
<dbReference type="AlphaFoldDB" id="A0A9X1YPQ1"/>
<dbReference type="SUPFAM" id="SSF88946">
    <property type="entry name" value="Sigma2 domain of RNA polymerase sigma factors"/>
    <property type="match status" value="1"/>
</dbReference>
<keyword evidence="3" id="KW-1185">Reference proteome</keyword>
<evidence type="ECO:0000313" key="2">
    <source>
        <dbReference type="EMBL" id="MCK9688402.1"/>
    </source>
</evidence>
<accession>A0A9X1YPQ1</accession>
<dbReference type="EMBL" id="JAJLJH010000008">
    <property type="protein sequence ID" value="MCK9688402.1"/>
    <property type="molecule type" value="Genomic_DNA"/>
</dbReference>
<feature type="domain" description="DUF6596" evidence="1">
    <location>
        <begin position="188"/>
        <end position="284"/>
    </location>
</feature>
<name>A0A9X1YPQ1_9BURK</name>
<dbReference type="PANTHER" id="PTHR47756:SF2">
    <property type="entry name" value="BLL6612 PROTEIN"/>
    <property type="match status" value="1"/>
</dbReference>
<comment type="caution">
    <text evidence="2">The sequence shown here is derived from an EMBL/GenBank/DDBJ whole genome shotgun (WGS) entry which is preliminary data.</text>
</comment>
<gene>
    <name evidence="2" type="ORF">LPC04_22060</name>
</gene>
<dbReference type="RefSeq" id="WP_275684442.1">
    <property type="nucleotide sequence ID" value="NZ_JAJLJH010000008.1"/>
</dbReference>